<evidence type="ECO:0000313" key="9">
    <source>
        <dbReference type="EMBL" id="MBB6577540.1"/>
    </source>
</evidence>
<evidence type="ECO:0000256" key="8">
    <source>
        <dbReference type="SAM" id="Phobius"/>
    </source>
</evidence>
<feature type="transmembrane region" description="Helical" evidence="8">
    <location>
        <begin position="136"/>
        <end position="156"/>
    </location>
</feature>
<dbReference type="InterPro" id="IPR003211">
    <property type="entry name" value="AmiSUreI_transpt"/>
</dbReference>
<evidence type="ECO:0000256" key="1">
    <source>
        <dbReference type="ARBA" id="ARBA00004651"/>
    </source>
</evidence>
<keyword evidence="6 8" id="KW-1133">Transmembrane helix</keyword>
<proteinExistence type="inferred from homology"/>
<dbReference type="Gene3D" id="1.25.40.600">
    <property type="match status" value="1"/>
</dbReference>
<keyword evidence="10" id="KW-1185">Reference proteome</keyword>
<feature type="transmembrane region" description="Helical" evidence="8">
    <location>
        <begin position="31"/>
        <end position="49"/>
    </location>
</feature>
<reference evidence="9 10" key="1">
    <citation type="submission" date="2020-08" db="EMBL/GenBank/DDBJ databases">
        <title>Functional genomics of gut bacteria from endangered species of beetles.</title>
        <authorList>
            <person name="Carlos-Shanley C."/>
        </authorList>
    </citation>
    <scope>NUCLEOTIDE SEQUENCE [LARGE SCALE GENOMIC DNA]</scope>
    <source>
        <strain evidence="9 10">S00124</strain>
    </source>
</reference>
<name>A0ABR6REF7_9BURK</name>
<evidence type="ECO:0000256" key="7">
    <source>
        <dbReference type="ARBA" id="ARBA00023136"/>
    </source>
</evidence>
<evidence type="ECO:0000256" key="5">
    <source>
        <dbReference type="ARBA" id="ARBA00022692"/>
    </source>
</evidence>
<evidence type="ECO:0000256" key="4">
    <source>
        <dbReference type="ARBA" id="ARBA00022475"/>
    </source>
</evidence>
<dbReference type="EMBL" id="JACHKZ010000007">
    <property type="protein sequence ID" value="MBB6577540.1"/>
    <property type="molecule type" value="Genomic_DNA"/>
</dbReference>
<comment type="subcellular location">
    <subcellularLocation>
        <location evidence="1">Cell membrane</location>
        <topology evidence="1">Multi-pass membrane protein</topology>
    </subcellularLocation>
</comment>
<sequence>MLGVALLFIGAVLIVNGLSLAGRIEPRDTVALNLLVGLLALFTNLLGLVRASDTPDYFASAGGLLFAFTYLYVAATHCFGLKGEGLGWYSGFVAINALACAAVQQDWRMAALWLLWASLWLLFFVSMGLGRRLRLLPHYTVACGVGTCWAPGLLMLTGRW</sequence>
<keyword evidence="7 8" id="KW-0472">Membrane</keyword>
<keyword evidence="3" id="KW-0813">Transport</keyword>
<evidence type="ECO:0008006" key="11">
    <source>
        <dbReference type="Google" id="ProtNLM"/>
    </source>
</evidence>
<organism evidence="9 10">
    <name type="scientific">Comamonas odontotermitis</name>
    <dbReference type="NCBI Taxonomy" id="379895"/>
    <lineage>
        <taxon>Bacteria</taxon>
        <taxon>Pseudomonadati</taxon>
        <taxon>Pseudomonadota</taxon>
        <taxon>Betaproteobacteria</taxon>
        <taxon>Burkholderiales</taxon>
        <taxon>Comamonadaceae</taxon>
        <taxon>Comamonas</taxon>
    </lineage>
</organism>
<dbReference type="InterPro" id="IPR038523">
    <property type="entry name" value="AmiSUreI_transpt_sf"/>
</dbReference>
<evidence type="ECO:0000256" key="6">
    <source>
        <dbReference type="ARBA" id="ARBA00022989"/>
    </source>
</evidence>
<accession>A0ABR6REF7</accession>
<protein>
    <recommendedName>
        <fullName evidence="11">AmiS/UreI transporter</fullName>
    </recommendedName>
</protein>
<comment type="caution">
    <text evidence="9">The sequence shown here is derived from an EMBL/GenBank/DDBJ whole genome shotgun (WGS) entry which is preliminary data.</text>
</comment>
<feature type="transmembrane region" description="Helical" evidence="8">
    <location>
        <begin position="86"/>
        <end position="103"/>
    </location>
</feature>
<keyword evidence="5 8" id="KW-0812">Transmembrane</keyword>
<evidence type="ECO:0000256" key="2">
    <source>
        <dbReference type="ARBA" id="ARBA00010068"/>
    </source>
</evidence>
<dbReference type="Proteomes" id="UP000562492">
    <property type="component" value="Unassembled WGS sequence"/>
</dbReference>
<dbReference type="Pfam" id="PF02293">
    <property type="entry name" value="AmiS_UreI"/>
    <property type="match status" value="1"/>
</dbReference>
<keyword evidence="4" id="KW-1003">Cell membrane</keyword>
<feature type="transmembrane region" description="Helical" evidence="8">
    <location>
        <begin position="110"/>
        <end position="130"/>
    </location>
</feature>
<feature type="transmembrane region" description="Helical" evidence="8">
    <location>
        <begin position="56"/>
        <end position="74"/>
    </location>
</feature>
<evidence type="ECO:0000313" key="10">
    <source>
        <dbReference type="Proteomes" id="UP000562492"/>
    </source>
</evidence>
<dbReference type="RefSeq" id="WP_184707087.1">
    <property type="nucleotide sequence ID" value="NZ_JACHKZ010000007.1"/>
</dbReference>
<comment type="similarity">
    <text evidence="2">Belongs to the AmiS/UreI family.</text>
</comment>
<evidence type="ECO:0000256" key="3">
    <source>
        <dbReference type="ARBA" id="ARBA00022448"/>
    </source>
</evidence>
<gene>
    <name evidence="9" type="ORF">HNP33_001596</name>
</gene>